<dbReference type="FunFam" id="3.40.50.2300:FF:000018">
    <property type="entry name" value="DNA-binding transcriptional regulator NtrC"/>
    <property type="match status" value="1"/>
</dbReference>
<dbReference type="Pfam" id="PF25601">
    <property type="entry name" value="AAA_lid_14"/>
    <property type="match status" value="1"/>
</dbReference>
<feature type="domain" description="Response regulatory" evidence="10">
    <location>
        <begin position="4"/>
        <end position="118"/>
    </location>
</feature>
<dbReference type="Gene3D" id="3.40.50.300">
    <property type="entry name" value="P-loop containing nucleotide triphosphate hydrolases"/>
    <property type="match status" value="1"/>
</dbReference>
<dbReference type="SMART" id="SM00448">
    <property type="entry name" value="REC"/>
    <property type="match status" value="1"/>
</dbReference>
<dbReference type="PROSITE" id="PS50110">
    <property type="entry name" value="RESPONSE_REGULATORY"/>
    <property type="match status" value="1"/>
</dbReference>
<organism evidence="11 12">
    <name type="scientific">Archangium gephyra</name>
    <dbReference type="NCBI Taxonomy" id="48"/>
    <lineage>
        <taxon>Bacteria</taxon>
        <taxon>Pseudomonadati</taxon>
        <taxon>Myxococcota</taxon>
        <taxon>Myxococcia</taxon>
        <taxon>Myxococcales</taxon>
        <taxon>Cystobacterineae</taxon>
        <taxon>Archangiaceae</taxon>
        <taxon>Archangium</taxon>
    </lineage>
</organism>
<proteinExistence type="predicted"/>
<evidence type="ECO:0000259" key="9">
    <source>
        <dbReference type="PROSITE" id="PS50045"/>
    </source>
</evidence>
<keyword evidence="1 8" id="KW-0597">Phosphoprotein</keyword>
<dbReference type="InterPro" id="IPR009057">
    <property type="entry name" value="Homeodomain-like_sf"/>
</dbReference>
<evidence type="ECO:0000256" key="6">
    <source>
        <dbReference type="ARBA" id="ARBA00023125"/>
    </source>
</evidence>
<dbReference type="PANTHER" id="PTHR32071:SF17">
    <property type="entry name" value="TRANSCRIPTIONAL REGULATOR (NTRC FAMILY)"/>
    <property type="match status" value="1"/>
</dbReference>
<keyword evidence="6" id="KW-0238">DNA-binding</keyword>
<dbReference type="GO" id="GO:0006355">
    <property type="term" value="P:regulation of DNA-templated transcription"/>
    <property type="evidence" value="ECO:0007669"/>
    <property type="project" value="InterPro"/>
</dbReference>
<evidence type="ECO:0000256" key="1">
    <source>
        <dbReference type="ARBA" id="ARBA00022553"/>
    </source>
</evidence>
<gene>
    <name evidence="11" type="ORF">DI536_32130</name>
</gene>
<evidence type="ECO:0000256" key="7">
    <source>
        <dbReference type="ARBA" id="ARBA00023163"/>
    </source>
</evidence>
<evidence type="ECO:0000256" key="2">
    <source>
        <dbReference type="ARBA" id="ARBA00022741"/>
    </source>
</evidence>
<dbReference type="EMBL" id="QFQP01000044">
    <property type="protein sequence ID" value="PZR05565.1"/>
    <property type="molecule type" value="Genomic_DNA"/>
</dbReference>
<dbReference type="Proteomes" id="UP000249061">
    <property type="component" value="Unassembled WGS sequence"/>
</dbReference>
<dbReference type="Gene3D" id="1.10.8.60">
    <property type="match status" value="1"/>
</dbReference>
<dbReference type="InterPro" id="IPR011006">
    <property type="entry name" value="CheY-like_superfamily"/>
</dbReference>
<dbReference type="PRINTS" id="PR01590">
    <property type="entry name" value="HTHFIS"/>
</dbReference>
<reference evidence="11 12" key="1">
    <citation type="submission" date="2017-08" db="EMBL/GenBank/DDBJ databases">
        <title>Infants hospitalized years apart are colonized by the same room-sourced microbial strains.</title>
        <authorList>
            <person name="Brooks B."/>
            <person name="Olm M.R."/>
            <person name="Firek B.A."/>
            <person name="Baker R."/>
            <person name="Thomas B.C."/>
            <person name="Morowitz M.J."/>
            <person name="Banfield J.F."/>
        </authorList>
    </citation>
    <scope>NUCLEOTIDE SEQUENCE [LARGE SCALE GENOMIC DNA]</scope>
    <source>
        <strain evidence="11">S2_003_000_R2_14</strain>
    </source>
</reference>
<dbReference type="InterPro" id="IPR003593">
    <property type="entry name" value="AAA+_ATPase"/>
</dbReference>
<dbReference type="SMART" id="SM00382">
    <property type="entry name" value="AAA"/>
    <property type="match status" value="1"/>
</dbReference>
<dbReference type="FunFam" id="3.40.50.300:FF:000006">
    <property type="entry name" value="DNA-binding transcriptional regulator NtrC"/>
    <property type="match status" value="1"/>
</dbReference>
<dbReference type="PROSITE" id="PS00688">
    <property type="entry name" value="SIGMA54_INTERACT_3"/>
    <property type="match status" value="1"/>
</dbReference>
<keyword evidence="7" id="KW-0804">Transcription</keyword>
<dbReference type="PANTHER" id="PTHR32071">
    <property type="entry name" value="TRANSCRIPTIONAL REGULATORY PROTEIN"/>
    <property type="match status" value="1"/>
</dbReference>
<dbReference type="Pfam" id="PF00158">
    <property type="entry name" value="Sigma54_activat"/>
    <property type="match status" value="1"/>
</dbReference>
<dbReference type="InterPro" id="IPR058031">
    <property type="entry name" value="AAA_lid_NorR"/>
</dbReference>
<dbReference type="InterPro" id="IPR027417">
    <property type="entry name" value="P-loop_NTPase"/>
</dbReference>
<evidence type="ECO:0000256" key="8">
    <source>
        <dbReference type="PROSITE-ProRule" id="PRU00169"/>
    </source>
</evidence>
<dbReference type="InterPro" id="IPR001789">
    <property type="entry name" value="Sig_transdc_resp-reg_receiver"/>
</dbReference>
<sequence length="487" mass="53304">MPATILVVDDERNILLTLSQALQLEGYHVELASDAKVALDVLGARPVDAVLMDVKMPDMDGLTALGKMRQLNAQLPVIMMSGHGTIDTAVKATQLGARDFLEKPISRDRMLLALKNALEHQKIVEELQVLRAESGRFDMVGQGPAMQRIYALIQRAAPSEGRVLITGENGSGKELIARAIHANSKRKTGPFVKLNCAAVPHELIESELFGHEKGSFTGAVTARRGKFELADGGTLFLDEVGDMPAQMQAKLLRVLQEGELERVGGSETLKVNVRVIAATNKSLENEIAAGRFREDLYFRLNVVQVHSPPLRERKEDLPALIESFIDEACRKNGRKTLRLLPDAMARMVAYDYPGNVRELRNLVERLAILCEGPLVSGAEADGLLPRSRGVAVAPIVSSEPQPVIPAMSSPTPAPVSRFRPDKPFRDQVEEAEREIILGALHFARDNATEAARMLDLERGHFYKKMKSLGLKRAGGETQVGAEFPSPA</sequence>
<keyword evidence="4" id="KW-0902">Two-component regulatory system</keyword>
<dbReference type="GO" id="GO:0005524">
    <property type="term" value="F:ATP binding"/>
    <property type="evidence" value="ECO:0007669"/>
    <property type="project" value="UniProtKB-KW"/>
</dbReference>
<dbReference type="PROSITE" id="PS00676">
    <property type="entry name" value="SIGMA54_INTERACT_2"/>
    <property type="match status" value="1"/>
</dbReference>
<accession>A0A2W5T2H0</accession>
<evidence type="ECO:0000313" key="12">
    <source>
        <dbReference type="Proteomes" id="UP000249061"/>
    </source>
</evidence>
<dbReference type="SUPFAM" id="SSF52172">
    <property type="entry name" value="CheY-like"/>
    <property type="match status" value="1"/>
</dbReference>
<dbReference type="Pfam" id="PF00072">
    <property type="entry name" value="Response_reg"/>
    <property type="match status" value="1"/>
</dbReference>
<dbReference type="AlphaFoldDB" id="A0A2W5T2H0"/>
<protein>
    <submittedName>
        <fullName evidence="11">Fis family transcriptional regulator</fullName>
    </submittedName>
</protein>
<dbReference type="InterPro" id="IPR002197">
    <property type="entry name" value="HTH_Fis"/>
</dbReference>
<dbReference type="CDD" id="cd00009">
    <property type="entry name" value="AAA"/>
    <property type="match status" value="1"/>
</dbReference>
<feature type="modified residue" description="4-aspartylphosphate" evidence="8">
    <location>
        <position position="53"/>
    </location>
</feature>
<dbReference type="Gene3D" id="1.10.10.60">
    <property type="entry name" value="Homeodomain-like"/>
    <property type="match status" value="1"/>
</dbReference>
<keyword evidence="5" id="KW-0805">Transcription regulation</keyword>
<dbReference type="CDD" id="cd17550">
    <property type="entry name" value="REC_NtrX-like"/>
    <property type="match status" value="1"/>
</dbReference>
<evidence type="ECO:0000256" key="4">
    <source>
        <dbReference type="ARBA" id="ARBA00023012"/>
    </source>
</evidence>
<dbReference type="GO" id="GO:0043565">
    <property type="term" value="F:sequence-specific DNA binding"/>
    <property type="evidence" value="ECO:0007669"/>
    <property type="project" value="InterPro"/>
</dbReference>
<dbReference type="SUPFAM" id="SSF52540">
    <property type="entry name" value="P-loop containing nucleoside triphosphate hydrolases"/>
    <property type="match status" value="1"/>
</dbReference>
<dbReference type="InterPro" id="IPR002078">
    <property type="entry name" value="Sigma_54_int"/>
</dbReference>
<dbReference type="InterPro" id="IPR025943">
    <property type="entry name" value="Sigma_54_int_dom_ATP-bd_2"/>
</dbReference>
<dbReference type="SUPFAM" id="SSF46689">
    <property type="entry name" value="Homeodomain-like"/>
    <property type="match status" value="1"/>
</dbReference>
<keyword evidence="3" id="KW-0067">ATP-binding</keyword>
<evidence type="ECO:0000259" key="10">
    <source>
        <dbReference type="PROSITE" id="PS50110"/>
    </source>
</evidence>
<dbReference type="Gene3D" id="3.40.50.2300">
    <property type="match status" value="1"/>
</dbReference>
<evidence type="ECO:0000313" key="11">
    <source>
        <dbReference type="EMBL" id="PZR05565.1"/>
    </source>
</evidence>
<evidence type="ECO:0000256" key="3">
    <source>
        <dbReference type="ARBA" id="ARBA00022840"/>
    </source>
</evidence>
<dbReference type="PROSITE" id="PS50045">
    <property type="entry name" value="SIGMA54_INTERACT_4"/>
    <property type="match status" value="1"/>
</dbReference>
<dbReference type="InterPro" id="IPR025944">
    <property type="entry name" value="Sigma_54_int_dom_CS"/>
</dbReference>
<evidence type="ECO:0000256" key="5">
    <source>
        <dbReference type="ARBA" id="ARBA00023015"/>
    </source>
</evidence>
<feature type="domain" description="Sigma-54 factor interaction" evidence="9">
    <location>
        <begin position="139"/>
        <end position="368"/>
    </location>
</feature>
<keyword evidence="2" id="KW-0547">Nucleotide-binding</keyword>
<name>A0A2W5T2H0_9BACT</name>
<comment type="caution">
    <text evidence="11">The sequence shown here is derived from an EMBL/GenBank/DDBJ whole genome shotgun (WGS) entry which is preliminary data.</text>
</comment>
<dbReference type="GO" id="GO:0000160">
    <property type="term" value="P:phosphorelay signal transduction system"/>
    <property type="evidence" value="ECO:0007669"/>
    <property type="project" value="UniProtKB-KW"/>
</dbReference>